<evidence type="ECO:0000256" key="2">
    <source>
        <dbReference type="SAM" id="SignalP"/>
    </source>
</evidence>
<feature type="region of interest" description="Disordered" evidence="1">
    <location>
        <begin position="196"/>
        <end position="258"/>
    </location>
</feature>
<proteinExistence type="predicted"/>
<reference evidence="3" key="2">
    <citation type="submission" date="2023-05" db="EMBL/GenBank/DDBJ databases">
        <authorList>
            <consortium name="Lawrence Berkeley National Laboratory"/>
            <person name="Steindorff A."/>
            <person name="Hensen N."/>
            <person name="Bonometti L."/>
            <person name="Westerberg I."/>
            <person name="Brannstrom I.O."/>
            <person name="Guillou S."/>
            <person name="Cros-Aarteil S."/>
            <person name="Calhoun S."/>
            <person name="Haridas S."/>
            <person name="Kuo A."/>
            <person name="Mondo S."/>
            <person name="Pangilinan J."/>
            <person name="Riley R."/>
            <person name="Labutti K."/>
            <person name="Andreopoulos B."/>
            <person name="Lipzen A."/>
            <person name="Chen C."/>
            <person name="Yanf M."/>
            <person name="Daum C."/>
            <person name="Ng V."/>
            <person name="Clum A."/>
            <person name="Ohm R."/>
            <person name="Martin F."/>
            <person name="Silar P."/>
            <person name="Natvig D."/>
            <person name="Lalanne C."/>
            <person name="Gautier V."/>
            <person name="Ament-Velasquez S.L."/>
            <person name="Kruys A."/>
            <person name="Hutchinson M.I."/>
            <person name="Powell A.J."/>
            <person name="Barry K."/>
            <person name="Miller A.N."/>
            <person name="Grigoriev I.V."/>
            <person name="Debuchy R."/>
            <person name="Gladieux P."/>
            <person name="Thoren M.H."/>
            <person name="Johannesson H."/>
        </authorList>
    </citation>
    <scope>NUCLEOTIDE SEQUENCE</scope>
    <source>
        <strain evidence="3">PSN293</strain>
    </source>
</reference>
<dbReference type="Proteomes" id="UP001301769">
    <property type="component" value="Unassembled WGS sequence"/>
</dbReference>
<evidence type="ECO:0000256" key="1">
    <source>
        <dbReference type="SAM" id="MobiDB-lite"/>
    </source>
</evidence>
<reference evidence="3" key="1">
    <citation type="journal article" date="2023" name="Mol. Phylogenet. Evol.">
        <title>Genome-scale phylogeny and comparative genomics of the fungal order Sordariales.</title>
        <authorList>
            <person name="Hensen N."/>
            <person name="Bonometti L."/>
            <person name="Westerberg I."/>
            <person name="Brannstrom I.O."/>
            <person name="Guillou S."/>
            <person name="Cros-Aarteil S."/>
            <person name="Calhoun S."/>
            <person name="Haridas S."/>
            <person name="Kuo A."/>
            <person name="Mondo S."/>
            <person name="Pangilinan J."/>
            <person name="Riley R."/>
            <person name="LaButti K."/>
            <person name="Andreopoulos B."/>
            <person name="Lipzen A."/>
            <person name="Chen C."/>
            <person name="Yan M."/>
            <person name="Daum C."/>
            <person name="Ng V."/>
            <person name="Clum A."/>
            <person name="Steindorff A."/>
            <person name="Ohm R.A."/>
            <person name="Martin F."/>
            <person name="Silar P."/>
            <person name="Natvig D.O."/>
            <person name="Lalanne C."/>
            <person name="Gautier V."/>
            <person name="Ament-Velasquez S.L."/>
            <person name="Kruys A."/>
            <person name="Hutchinson M.I."/>
            <person name="Powell A.J."/>
            <person name="Barry K."/>
            <person name="Miller A.N."/>
            <person name="Grigoriev I.V."/>
            <person name="Debuchy R."/>
            <person name="Gladieux P."/>
            <person name="Hiltunen Thoren M."/>
            <person name="Johannesson H."/>
        </authorList>
    </citation>
    <scope>NUCLEOTIDE SEQUENCE</scope>
    <source>
        <strain evidence="3">PSN293</strain>
    </source>
</reference>
<comment type="caution">
    <text evidence="3">The sequence shown here is derived from an EMBL/GenBank/DDBJ whole genome shotgun (WGS) entry which is preliminary data.</text>
</comment>
<gene>
    <name evidence="3" type="ORF">QBC37DRAFT_422283</name>
</gene>
<feature type="signal peptide" evidence="2">
    <location>
        <begin position="1"/>
        <end position="18"/>
    </location>
</feature>
<name>A0AAN6YC31_9PEZI</name>
<dbReference type="EMBL" id="MU858102">
    <property type="protein sequence ID" value="KAK4213887.1"/>
    <property type="molecule type" value="Genomic_DNA"/>
</dbReference>
<keyword evidence="4" id="KW-1185">Reference proteome</keyword>
<evidence type="ECO:0000313" key="3">
    <source>
        <dbReference type="EMBL" id="KAK4213887.1"/>
    </source>
</evidence>
<sequence length="282" mass="29107">MHTTTLLITTAAAATCLAAAPAQVTSAPSAKDLNTQLVARGIFENPGPRQRVQVSPPNVRPMNDLESQCLYETYLSLIQNDIPPVTDTDVSNWIATSGQYDIQTITHISEVDEMCVTTDKMNLPTSLTSAYSAWHDEFESWKKGFHDEAYSLAEKCGTKIGPVFWMLVATDETDCRTAVSAMFGYTAEVTTTTTAAGAGESETGRGAVSSSASRASSGSGPVETAISTSTSTSTAAGGTNAAETGGSGSGSQDSGTGSRMAEGGLVMMMAALAGVAGLFAGL</sequence>
<keyword evidence="2" id="KW-0732">Signal</keyword>
<evidence type="ECO:0000313" key="4">
    <source>
        <dbReference type="Proteomes" id="UP001301769"/>
    </source>
</evidence>
<protein>
    <recommendedName>
        <fullName evidence="5">Infection structure specific protein</fullName>
    </recommendedName>
</protein>
<feature type="chain" id="PRO_5042910064" description="Infection structure specific protein" evidence="2">
    <location>
        <begin position="19"/>
        <end position="282"/>
    </location>
</feature>
<evidence type="ECO:0008006" key="5">
    <source>
        <dbReference type="Google" id="ProtNLM"/>
    </source>
</evidence>
<organism evidence="3 4">
    <name type="scientific">Rhypophila decipiens</name>
    <dbReference type="NCBI Taxonomy" id="261697"/>
    <lineage>
        <taxon>Eukaryota</taxon>
        <taxon>Fungi</taxon>
        <taxon>Dikarya</taxon>
        <taxon>Ascomycota</taxon>
        <taxon>Pezizomycotina</taxon>
        <taxon>Sordariomycetes</taxon>
        <taxon>Sordariomycetidae</taxon>
        <taxon>Sordariales</taxon>
        <taxon>Naviculisporaceae</taxon>
        <taxon>Rhypophila</taxon>
    </lineage>
</organism>
<accession>A0AAN6YC31</accession>
<dbReference type="AlphaFoldDB" id="A0AAN6YC31"/>